<dbReference type="Proteomes" id="UP000800092">
    <property type="component" value="Unassembled WGS sequence"/>
</dbReference>
<evidence type="ECO:0000313" key="2">
    <source>
        <dbReference type="EMBL" id="KAF2237780.1"/>
    </source>
</evidence>
<feature type="compositionally biased region" description="Polar residues" evidence="1">
    <location>
        <begin position="302"/>
        <end position="315"/>
    </location>
</feature>
<evidence type="ECO:0000313" key="3">
    <source>
        <dbReference type="Proteomes" id="UP000800092"/>
    </source>
</evidence>
<reference evidence="2" key="1">
    <citation type="journal article" date="2020" name="Stud. Mycol.">
        <title>101 Dothideomycetes genomes: a test case for predicting lifestyles and emergence of pathogens.</title>
        <authorList>
            <person name="Haridas S."/>
            <person name="Albert R."/>
            <person name="Binder M."/>
            <person name="Bloem J."/>
            <person name="Labutti K."/>
            <person name="Salamov A."/>
            <person name="Andreopoulos B."/>
            <person name="Baker S."/>
            <person name="Barry K."/>
            <person name="Bills G."/>
            <person name="Bluhm B."/>
            <person name="Cannon C."/>
            <person name="Castanera R."/>
            <person name="Culley D."/>
            <person name="Daum C."/>
            <person name="Ezra D."/>
            <person name="Gonzalez J."/>
            <person name="Henrissat B."/>
            <person name="Kuo A."/>
            <person name="Liang C."/>
            <person name="Lipzen A."/>
            <person name="Lutzoni F."/>
            <person name="Magnuson J."/>
            <person name="Mondo S."/>
            <person name="Nolan M."/>
            <person name="Ohm R."/>
            <person name="Pangilinan J."/>
            <person name="Park H.-J."/>
            <person name="Ramirez L."/>
            <person name="Alfaro M."/>
            <person name="Sun H."/>
            <person name="Tritt A."/>
            <person name="Yoshinaga Y."/>
            <person name="Zwiers L.-H."/>
            <person name="Turgeon B."/>
            <person name="Goodwin S."/>
            <person name="Spatafora J."/>
            <person name="Crous P."/>
            <person name="Grigoriev I."/>
        </authorList>
    </citation>
    <scope>NUCLEOTIDE SEQUENCE</scope>
    <source>
        <strain evidence="2">Tuck. ex Michener</strain>
    </source>
</reference>
<evidence type="ECO:0000256" key="1">
    <source>
        <dbReference type="SAM" id="MobiDB-lite"/>
    </source>
</evidence>
<dbReference type="EMBL" id="ML991778">
    <property type="protein sequence ID" value="KAF2237780.1"/>
    <property type="molecule type" value="Genomic_DNA"/>
</dbReference>
<protein>
    <submittedName>
        <fullName evidence="2">Uncharacterized protein</fullName>
    </submittedName>
</protein>
<feature type="region of interest" description="Disordered" evidence="1">
    <location>
        <begin position="289"/>
        <end position="484"/>
    </location>
</feature>
<accession>A0A6A6HJY8</accession>
<feature type="region of interest" description="Disordered" evidence="1">
    <location>
        <begin position="89"/>
        <end position="119"/>
    </location>
</feature>
<sequence length="602" mass="65019">MWSTSDPVSFHPNGSPRQGYAGLPGFAVHPIVYDPEIHRRWRVGRTRDDMNAIRTGVQVHAVPENERAYDSSGRRLPWGYTYADSERRYPEEKGPFGKSTSLRSISRSRTYTPARKEDQAKLDQIRAEDEVVKKWKASVRDKNKTAEDLRDNALAAIDPNMAPNAQATAVAKEPTEVILYGFGAEQQWAAIAFYERASQGIVYEDYDRMGPTGRFDHTFANSASRAASLSRLSQAALRKKNTYVGGEHWIKVTFDSPESADNACRTSPHKVCGYMVYAERFRGVGPDQDVSIFATPNGEVMGTQSPPNSQSTHTMSGGLPDSPESSATASSATATAAGSSASAPPPAPAGGAEQVTYPNLRRTTSGRRRHPLMQTQNASEDPEAPEQRPTRPRLDTYHIYPEGTPSARNMPPHTRINPPYRAPDSSTPSPSPSRELDPSALAPDSGLTDTGPASDSTAVSPTAPTSAPPATPLPHQPQAQSPTAAPRLRIRNARTVTLAPATSAVLPTQPGWRLFLVALPFVGVLFAILLGVPSDAVESGGAGGGGASGHGTSGRRWEVIGSQVPRREDGGFDWEGAGVWWRVCWWLDGWLGTDLCGMRGDD</sequence>
<proteinExistence type="predicted"/>
<name>A0A6A6HJY8_VIRVR</name>
<dbReference type="Gene3D" id="3.30.70.330">
    <property type="match status" value="1"/>
</dbReference>
<feature type="compositionally biased region" description="Pro residues" evidence="1">
    <location>
        <begin position="466"/>
        <end position="475"/>
    </location>
</feature>
<dbReference type="OrthoDB" id="8033832at2759"/>
<feature type="compositionally biased region" description="Low complexity" evidence="1">
    <location>
        <begin position="325"/>
        <end position="342"/>
    </location>
</feature>
<feature type="compositionally biased region" description="Basic and acidic residues" evidence="1">
    <location>
        <begin position="385"/>
        <end position="396"/>
    </location>
</feature>
<feature type="compositionally biased region" description="Low complexity" evidence="1">
    <location>
        <begin position="452"/>
        <end position="465"/>
    </location>
</feature>
<dbReference type="AlphaFoldDB" id="A0A6A6HJY8"/>
<keyword evidence="3" id="KW-1185">Reference proteome</keyword>
<gene>
    <name evidence="2" type="ORF">EV356DRAFT_564399</name>
</gene>
<feature type="compositionally biased region" description="Low complexity" evidence="1">
    <location>
        <begin position="99"/>
        <end position="112"/>
    </location>
</feature>
<dbReference type="InterPro" id="IPR012677">
    <property type="entry name" value="Nucleotide-bd_a/b_plait_sf"/>
</dbReference>
<organism evidence="2 3">
    <name type="scientific">Viridothelium virens</name>
    <name type="common">Speckled blister lichen</name>
    <name type="synonym">Trypethelium virens</name>
    <dbReference type="NCBI Taxonomy" id="1048519"/>
    <lineage>
        <taxon>Eukaryota</taxon>
        <taxon>Fungi</taxon>
        <taxon>Dikarya</taxon>
        <taxon>Ascomycota</taxon>
        <taxon>Pezizomycotina</taxon>
        <taxon>Dothideomycetes</taxon>
        <taxon>Dothideomycetes incertae sedis</taxon>
        <taxon>Trypetheliales</taxon>
        <taxon>Trypetheliaceae</taxon>
        <taxon>Viridothelium</taxon>
    </lineage>
</organism>